<protein>
    <submittedName>
        <fullName evidence="3">SHOCT domain-containing protein</fullName>
    </submittedName>
</protein>
<keyword evidence="1" id="KW-0472">Membrane</keyword>
<accession>A0A5D0MK28</accession>
<proteinExistence type="predicted"/>
<keyword evidence="4" id="KW-1185">Reference proteome</keyword>
<gene>
    <name evidence="3" type="ORF">FXF47_02900</name>
</gene>
<evidence type="ECO:0000313" key="3">
    <source>
        <dbReference type="EMBL" id="TYB31558.1"/>
    </source>
</evidence>
<organism evidence="3 4">
    <name type="scientific">Candidatus Mcinerneyibacterium aminivorans</name>
    <dbReference type="NCBI Taxonomy" id="2703815"/>
    <lineage>
        <taxon>Bacteria</taxon>
        <taxon>Candidatus Macinerneyibacteriota</taxon>
        <taxon>Candidatus Mcinerneyibacteria</taxon>
        <taxon>Candidatus Mcinerneyibacteriales</taxon>
        <taxon>Candidatus Mcinerneyibacteriaceae</taxon>
        <taxon>Candidatus Mcinerneyibacterium</taxon>
    </lineage>
</organism>
<dbReference type="InterPro" id="IPR018649">
    <property type="entry name" value="SHOCT"/>
</dbReference>
<keyword evidence="1" id="KW-0812">Transmembrane</keyword>
<feature type="domain" description="SHOCT" evidence="2">
    <location>
        <begin position="50"/>
        <end position="76"/>
    </location>
</feature>
<dbReference type="Pfam" id="PF09851">
    <property type="entry name" value="SHOCT"/>
    <property type="match status" value="1"/>
</dbReference>
<dbReference type="Proteomes" id="UP000324143">
    <property type="component" value="Unassembled WGS sequence"/>
</dbReference>
<evidence type="ECO:0000313" key="4">
    <source>
        <dbReference type="Proteomes" id="UP000324143"/>
    </source>
</evidence>
<dbReference type="EMBL" id="VSIX01000032">
    <property type="protein sequence ID" value="TYB31558.1"/>
    <property type="molecule type" value="Genomic_DNA"/>
</dbReference>
<evidence type="ECO:0000259" key="2">
    <source>
        <dbReference type="Pfam" id="PF09851"/>
    </source>
</evidence>
<evidence type="ECO:0000256" key="1">
    <source>
        <dbReference type="SAM" id="Phobius"/>
    </source>
</evidence>
<reference evidence="3" key="1">
    <citation type="submission" date="2019-08" db="EMBL/GenBank/DDBJ databases">
        <title>Genomic characterization of a novel candidate phylum (ARYD3) from a high temperature, high salinity tertiary oil reservoir in north central Oklahoma, USA.</title>
        <authorList>
            <person name="Youssef N.H."/>
            <person name="Yadav A."/>
            <person name="Elshahed M.S."/>
        </authorList>
    </citation>
    <scope>NUCLEOTIDE SEQUENCE [LARGE SCALE GENOMIC DNA]</scope>
    <source>
        <strain evidence="3">ARYD3</strain>
    </source>
</reference>
<keyword evidence="1" id="KW-1133">Transmembrane helix</keyword>
<sequence>MHGYGHYFGFGGSFMWIFIIILVVVVIYVIARNSGSNILNTKSHQEHKEDAMEILKRRLAKGEISEEEFEEKKKILKNH</sequence>
<name>A0A5D0MK28_9BACT</name>
<comment type="caution">
    <text evidence="3">The sequence shown here is derived from an EMBL/GenBank/DDBJ whole genome shotgun (WGS) entry which is preliminary data.</text>
</comment>
<dbReference type="AlphaFoldDB" id="A0A5D0MK28"/>
<feature type="transmembrane region" description="Helical" evidence="1">
    <location>
        <begin position="6"/>
        <end position="31"/>
    </location>
</feature>